<dbReference type="OrthoDB" id="3271139at2759"/>
<evidence type="ECO:0000313" key="3">
    <source>
        <dbReference type="EMBL" id="KAE9410836.1"/>
    </source>
</evidence>
<dbReference type="InterPro" id="IPR011009">
    <property type="entry name" value="Kinase-like_dom_sf"/>
</dbReference>
<protein>
    <recommendedName>
        <fullName evidence="2">Fungal-type protein kinase domain-containing protein</fullName>
    </recommendedName>
</protein>
<accession>A0A6A4IJV9</accession>
<feature type="compositionally biased region" description="Polar residues" evidence="1">
    <location>
        <begin position="257"/>
        <end position="266"/>
    </location>
</feature>
<feature type="region of interest" description="Disordered" evidence="1">
    <location>
        <begin position="250"/>
        <end position="305"/>
    </location>
</feature>
<dbReference type="Pfam" id="PF17667">
    <property type="entry name" value="Pkinase_fungal"/>
    <property type="match status" value="1"/>
</dbReference>
<feature type="domain" description="Fungal-type protein kinase" evidence="2">
    <location>
        <begin position="6"/>
        <end position="107"/>
    </location>
</feature>
<organism evidence="3 4">
    <name type="scientific">Gymnopus androsaceus JB14</name>
    <dbReference type="NCBI Taxonomy" id="1447944"/>
    <lineage>
        <taxon>Eukaryota</taxon>
        <taxon>Fungi</taxon>
        <taxon>Dikarya</taxon>
        <taxon>Basidiomycota</taxon>
        <taxon>Agaricomycotina</taxon>
        <taxon>Agaricomycetes</taxon>
        <taxon>Agaricomycetidae</taxon>
        <taxon>Agaricales</taxon>
        <taxon>Marasmiineae</taxon>
        <taxon>Omphalotaceae</taxon>
        <taxon>Gymnopus</taxon>
    </lineage>
</organism>
<dbReference type="EMBL" id="ML769384">
    <property type="protein sequence ID" value="KAE9410836.1"/>
    <property type="molecule type" value="Genomic_DNA"/>
</dbReference>
<evidence type="ECO:0000256" key="1">
    <source>
        <dbReference type="SAM" id="MobiDB-lite"/>
    </source>
</evidence>
<dbReference type="AlphaFoldDB" id="A0A6A4IJV9"/>
<dbReference type="Proteomes" id="UP000799118">
    <property type="component" value="Unassembled WGS sequence"/>
</dbReference>
<reference evidence="3" key="1">
    <citation type="journal article" date="2019" name="Environ. Microbiol.">
        <title>Fungal ecological strategies reflected in gene transcription - a case study of two litter decomposers.</title>
        <authorList>
            <person name="Barbi F."/>
            <person name="Kohler A."/>
            <person name="Barry K."/>
            <person name="Baskaran P."/>
            <person name="Daum C."/>
            <person name="Fauchery L."/>
            <person name="Ihrmark K."/>
            <person name="Kuo A."/>
            <person name="LaButti K."/>
            <person name="Lipzen A."/>
            <person name="Morin E."/>
            <person name="Grigoriev I.V."/>
            <person name="Henrissat B."/>
            <person name="Lindahl B."/>
            <person name="Martin F."/>
        </authorList>
    </citation>
    <scope>NUCLEOTIDE SEQUENCE</scope>
    <source>
        <strain evidence="3">JB14</strain>
    </source>
</reference>
<dbReference type="Gene3D" id="1.10.510.10">
    <property type="entry name" value="Transferase(Phosphotransferase) domain 1"/>
    <property type="match status" value="1"/>
</dbReference>
<dbReference type="SUPFAM" id="SSF56112">
    <property type="entry name" value="Protein kinase-like (PK-like)"/>
    <property type="match status" value="1"/>
</dbReference>
<proteinExistence type="predicted"/>
<feature type="compositionally biased region" description="Low complexity" evidence="1">
    <location>
        <begin position="271"/>
        <end position="282"/>
    </location>
</feature>
<gene>
    <name evidence="3" type="ORF">BT96DRAFT_240094</name>
</gene>
<dbReference type="InterPro" id="IPR040976">
    <property type="entry name" value="Pkinase_fungal"/>
</dbReference>
<keyword evidence="4" id="KW-1185">Reference proteome</keyword>
<sequence>MVDALNLFRMAKFVHRDVSGGNCLYFDKDGDPRGIIADLEYTKLYGDITLNDHKMGTPDFMAVEYQQNEFLFPAPAETAEEVESSGEWFAVNYLHDLESIYWQYLWFFHNRIPSENTASPEDLGAIQQQSKQYFGHNINGNQNRACVIQLPQRYAPIRRCLRKAHSENSLKPLQLSSSLRDEYIRVEKVPPTSVGEGAWRIEENSFTDEVYEEFRTLLQCASEHIPVVPIDDTSAEDDQADPSATTKKARLFKETSKTSNRNTSVSPIPDASVVAGPSSVSGRLQRKRRRGTVAAGELRRSRRKH</sequence>
<evidence type="ECO:0000259" key="2">
    <source>
        <dbReference type="Pfam" id="PF17667"/>
    </source>
</evidence>
<evidence type="ECO:0000313" key="4">
    <source>
        <dbReference type="Proteomes" id="UP000799118"/>
    </source>
</evidence>
<name>A0A6A4IJV9_9AGAR</name>